<dbReference type="Pfam" id="PF13641">
    <property type="entry name" value="Glyco_tranf_2_3"/>
    <property type="match status" value="1"/>
</dbReference>
<keyword evidence="4" id="KW-0808">Transferase</keyword>
<dbReference type="PANTHER" id="PTHR22913">
    <property type="entry name" value="HYALURONAN SYNTHASE"/>
    <property type="match status" value="1"/>
</dbReference>
<dbReference type="GO" id="GO:0085029">
    <property type="term" value="P:extracellular matrix assembly"/>
    <property type="evidence" value="ECO:0007669"/>
    <property type="project" value="TreeGrafter"/>
</dbReference>
<evidence type="ECO:0000256" key="6">
    <source>
        <dbReference type="SAM" id="Phobius"/>
    </source>
</evidence>
<keyword evidence="6" id="KW-1133">Transmembrane helix</keyword>
<keyword evidence="3" id="KW-0328">Glycosyltransferase</keyword>
<dbReference type="Proteomes" id="UP000787472">
    <property type="component" value="Unassembled WGS sequence"/>
</dbReference>
<keyword evidence="8" id="KW-1185">Reference proteome</keyword>
<dbReference type="GO" id="GO:0005886">
    <property type="term" value="C:plasma membrane"/>
    <property type="evidence" value="ECO:0007669"/>
    <property type="project" value="UniProtKB-SubCell"/>
</dbReference>
<reference evidence="7" key="1">
    <citation type="submission" date="2020-03" db="EMBL/GenBank/DDBJ databases">
        <authorList>
            <person name="Guo F."/>
        </authorList>
    </citation>
    <scope>NUCLEOTIDE SEQUENCE</scope>
    <source>
        <strain evidence="7">JCM 30134</strain>
    </source>
</reference>
<dbReference type="SUPFAM" id="SSF53448">
    <property type="entry name" value="Nucleotide-diphospho-sugar transferases"/>
    <property type="match status" value="1"/>
</dbReference>
<dbReference type="RefSeq" id="WP_167180458.1">
    <property type="nucleotide sequence ID" value="NZ_JAAONZ010000001.1"/>
</dbReference>
<organism evidence="7 8">
    <name type="scientific">Pseudomaricurvus hydrocarbonicus</name>
    <dbReference type="NCBI Taxonomy" id="1470433"/>
    <lineage>
        <taxon>Bacteria</taxon>
        <taxon>Pseudomonadati</taxon>
        <taxon>Pseudomonadota</taxon>
        <taxon>Gammaproteobacteria</taxon>
        <taxon>Cellvibrionales</taxon>
        <taxon>Cellvibrionaceae</taxon>
        <taxon>Pseudomaricurvus</taxon>
    </lineage>
</organism>
<dbReference type="Gene3D" id="3.90.550.10">
    <property type="entry name" value="Spore Coat Polysaccharide Biosynthesis Protein SpsA, Chain A"/>
    <property type="match status" value="1"/>
</dbReference>
<comment type="subcellular location">
    <subcellularLocation>
        <location evidence="1">Cell membrane</location>
    </subcellularLocation>
</comment>
<dbReference type="PANTHER" id="PTHR22913:SF12">
    <property type="entry name" value="MANNURONAN SYNTHASE"/>
    <property type="match status" value="1"/>
</dbReference>
<comment type="caution">
    <text evidence="7">The sequence shown here is derived from an EMBL/GenBank/DDBJ whole genome shotgun (WGS) entry which is preliminary data.</text>
</comment>
<accession>A0A9E5JNZ3</accession>
<evidence type="ECO:0000256" key="2">
    <source>
        <dbReference type="ARBA" id="ARBA00022475"/>
    </source>
</evidence>
<feature type="transmembrane region" description="Helical" evidence="6">
    <location>
        <begin position="428"/>
        <end position="449"/>
    </location>
</feature>
<evidence type="ECO:0000256" key="5">
    <source>
        <dbReference type="ARBA" id="ARBA00023136"/>
    </source>
</evidence>
<sequence length="511" mass="59091">MKHTGREFKCSINQVIQLALLIFTIFFLLRFIPNRIWQDNTVQLAATLGIIGTWRYGWWLTHFIRAQIFGLFVYPRKKSLADKVWESGWRPKNLIFMMTTYKEDKSVTVRVLDSIFRESRCVDVPAKVFVGSGDIYDEKIIEEYIKVHGGGVDIEFIVIRQNKPGKRFAIGLALRAMSRYGVGGDDPVVFMDGDSIMAPGCLQKCLPFFELDKNLLALTTDEIVELSKGPSWIKSWLDLRFSQRHMAMQSHALSNKVLTLTGRMSVFRAENVVNYSFIRTVESDHLNHWLWDDFRFLSGDDKSTWYWLLKKGGNMFYVPDALVITVESIEGNGYERMVQNLLRWSGNVLRNGARALALGPRHVGLFTWWCILDQRIAMWTTLIGPMTAIIVAIFVSPVYILAYLVWVLTSRTVLSLMIFVYAGRIHVLFPFFLFANQLINSLVKVYIVFRLPKQRWMNRGNQKAPSASEGFILSFRNYMASYLTFFWVSLMAFSLLIYLEIFKPLPLSQVF</sequence>
<dbReference type="EMBL" id="JAAONZ010000001">
    <property type="protein sequence ID" value="NHO63933.1"/>
    <property type="molecule type" value="Genomic_DNA"/>
</dbReference>
<feature type="transmembrane region" description="Helical" evidence="6">
    <location>
        <begin position="12"/>
        <end position="32"/>
    </location>
</feature>
<keyword evidence="2" id="KW-1003">Cell membrane</keyword>
<evidence type="ECO:0000256" key="4">
    <source>
        <dbReference type="ARBA" id="ARBA00022679"/>
    </source>
</evidence>
<evidence type="ECO:0000256" key="3">
    <source>
        <dbReference type="ARBA" id="ARBA00022676"/>
    </source>
</evidence>
<keyword evidence="5 6" id="KW-0472">Membrane</keyword>
<dbReference type="AlphaFoldDB" id="A0A9E5JNZ3"/>
<proteinExistence type="predicted"/>
<feature type="transmembrane region" description="Helical" evidence="6">
    <location>
        <begin position="376"/>
        <end position="394"/>
    </location>
</feature>
<evidence type="ECO:0000256" key="1">
    <source>
        <dbReference type="ARBA" id="ARBA00004236"/>
    </source>
</evidence>
<feature type="transmembrane region" description="Helical" evidence="6">
    <location>
        <begin position="479"/>
        <end position="499"/>
    </location>
</feature>
<name>A0A9E5JNZ3_9GAMM</name>
<dbReference type="InterPro" id="IPR029044">
    <property type="entry name" value="Nucleotide-diphossugar_trans"/>
</dbReference>
<gene>
    <name evidence="7" type="ORF">G8770_00020</name>
</gene>
<evidence type="ECO:0000313" key="8">
    <source>
        <dbReference type="Proteomes" id="UP000787472"/>
    </source>
</evidence>
<evidence type="ECO:0000313" key="7">
    <source>
        <dbReference type="EMBL" id="NHO63933.1"/>
    </source>
</evidence>
<keyword evidence="6" id="KW-0812">Transmembrane</keyword>
<feature type="transmembrane region" description="Helical" evidence="6">
    <location>
        <begin position="400"/>
        <end position="421"/>
    </location>
</feature>
<dbReference type="GO" id="GO:0050501">
    <property type="term" value="F:hyaluronan synthase activity"/>
    <property type="evidence" value="ECO:0007669"/>
    <property type="project" value="TreeGrafter"/>
</dbReference>
<protein>
    <submittedName>
        <fullName evidence="7">Glycosyltransferase family 2 protein</fullName>
    </submittedName>
</protein>
<dbReference type="GO" id="GO:0030213">
    <property type="term" value="P:hyaluronan biosynthetic process"/>
    <property type="evidence" value="ECO:0007669"/>
    <property type="project" value="TreeGrafter"/>
</dbReference>